<dbReference type="NCBIfam" id="NF003555">
    <property type="entry name" value="PRK05218.1"/>
    <property type="match status" value="1"/>
</dbReference>
<evidence type="ECO:0000259" key="10">
    <source>
        <dbReference type="SMART" id="SM00387"/>
    </source>
</evidence>
<keyword evidence="3 8" id="KW-0963">Cytoplasm</keyword>
<dbReference type="GO" id="GO:0051082">
    <property type="term" value="F:unfolded protein binding"/>
    <property type="evidence" value="ECO:0007669"/>
    <property type="project" value="UniProtKB-UniRule"/>
</dbReference>
<evidence type="ECO:0000256" key="8">
    <source>
        <dbReference type="HAMAP-Rule" id="MF_00505"/>
    </source>
</evidence>
<keyword evidence="6 8" id="KW-0346">Stress response</keyword>
<dbReference type="Gene3D" id="3.30.230.80">
    <property type="match status" value="1"/>
</dbReference>
<dbReference type="RefSeq" id="WP_144067194.1">
    <property type="nucleotide sequence ID" value="NZ_CP041636.1"/>
</dbReference>
<keyword evidence="7 8" id="KW-0143">Chaperone</keyword>
<feature type="binding site" evidence="9">
    <location>
        <position position="171"/>
    </location>
    <ligand>
        <name>ATP</name>
        <dbReference type="ChEBI" id="CHEBI:30616"/>
    </ligand>
</feature>
<proteinExistence type="inferred from homology"/>
<dbReference type="PANTHER" id="PTHR11528">
    <property type="entry name" value="HEAT SHOCK PROTEIN 90 FAMILY MEMBER"/>
    <property type="match status" value="1"/>
</dbReference>
<dbReference type="PIRSF" id="PIRSF002583">
    <property type="entry name" value="Hsp90"/>
    <property type="match status" value="1"/>
</dbReference>
<dbReference type="SUPFAM" id="SSF110942">
    <property type="entry name" value="HSP90 C-terminal domain"/>
    <property type="match status" value="1"/>
</dbReference>
<dbReference type="GO" id="GO:0005737">
    <property type="term" value="C:cytoplasm"/>
    <property type="evidence" value="ECO:0007669"/>
    <property type="project" value="UniProtKB-SubCell"/>
</dbReference>
<keyword evidence="12" id="KW-1185">Reference proteome</keyword>
<comment type="similarity">
    <text evidence="2 8">Belongs to the heat shock protein 90 family.</text>
</comment>
<comment type="subunit">
    <text evidence="8">Homodimer.</text>
</comment>
<dbReference type="Gene3D" id="3.30.565.10">
    <property type="entry name" value="Histidine kinase-like ATPase, C-terminal domain"/>
    <property type="match status" value="1"/>
</dbReference>
<gene>
    <name evidence="8 11" type="primary">htpG</name>
    <name evidence="11" type="ORF">FNB15_02465</name>
</gene>
<keyword evidence="4 8" id="KW-0547">Nucleotide-binding</keyword>
<feature type="binding site" evidence="9">
    <location>
        <begin position="99"/>
        <end position="100"/>
    </location>
    <ligand>
        <name>ATP</name>
        <dbReference type="ChEBI" id="CHEBI:30616"/>
    </ligand>
</feature>
<evidence type="ECO:0000313" key="12">
    <source>
        <dbReference type="Proteomes" id="UP000317496"/>
    </source>
</evidence>
<dbReference type="InterPro" id="IPR001404">
    <property type="entry name" value="Hsp90_fam"/>
</dbReference>
<dbReference type="Gene3D" id="1.20.120.790">
    <property type="entry name" value="Heat shock protein 90, C-terminal domain"/>
    <property type="match status" value="1"/>
</dbReference>
<dbReference type="AlphaFoldDB" id="A0A516GXG4"/>
<feature type="binding site" evidence="9">
    <location>
        <begin position="121"/>
        <end position="126"/>
    </location>
    <ligand>
        <name>ATP</name>
        <dbReference type="ChEBI" id="CHEBI:30616"/>
    </ligand>
</feature>
<dbReference type="Gene3D" id="3.40.50.11260">
    <property type="match status" value="1"/>
</dbReference>
<evidence type="ECO:0000313" key="11">
    <source>
        <dbReference type="EMBL" id="QDO96213.1"/>
    </source>
</evidence>
<evidence type="ECO:0000256" key="2">
    <source>
        <dbReference type="ARBA" id="ARBA00008239"/>
    </source>
</evidence>
<feature type="binding site" evidence="9">
    <location>
        <position position="79"/>
    </location>
    <ligand>
        <name>ATP</name>
        <dbReference type="ChEBI" id="CHEBI:30616"/>
    </ligand>
</feature>
<dbReference type="CDD" id="cd16927">
    <property type="entry name" value="HATPase_Hsp90-like"/>
    <property type="match status" value="1"/>
</dbReference>
<dbReference type="GO" id="GO:0140662">
    <property type="term" value="F:ATP-dependent protein folding chaperone"/>
    <property type="evidence" value="ECO:0007669"/>
    <property type="project" value="InterPro"/>
</dbReference>
<dbReference type="KEGG" id="fer:FNB15_02465"/>
<evidence type="ECO:0000256" key="1">
    <source>
        <dbReference type="ARBA" id="ARBA00004496"/>
    </source>
</evidence>
<dbReference type="EMBL" id="CP041636">
    <property type="protein sequence ID" value="QDO96213.1"/>
    <property type="molecule type" value="Genomic_DNA"/>
</dbReference>
<evidence type="ECO:0000256" key="6">
    <source>
        <dbReference type="ARBA" id="ARBA00023016"/>
    </source>
</evidence>
<dbReference type="GO" id="GO:0005524">
    <property type="term" value="F:ATP binding"/>
    <property type="evidence" value="ECO:0007669"/>
    <property type="project" value="UniProtKB-UniRule"/>
</dbReference>
<feature type="region of interest" description="C" evidence="8">
    <location>
        <begin position="543"/>
        <end position="620"/>
    </location>
</feature>
<dbReference type="InterPro" id="IPR003594">
    <property type="entry name" value="HATPase_dom"/>
</dbReference>
<keyword evidence="5 8" id="KW-0067">ATP-binding</keyword>
<accession>A0A516GXG4</accession>
<dbReference type="InterPro" id="IPR019805">
    <property type="entry name" value="Heat_shock_protein_90_CS"/>
</dbReference>
<comment type="function">
    <text evidence="8">Molecular chaperone. Has ATPase activity.</text>
</comment>
<dbReference type="InterPro" id="IPR036890">
    <property type="entry name" value="HATPase_C_sf"/>
</dbReference>
<feature type="region of interest" description="A; substrate-binding" evidence="8">
    <location>
        <begin position="1"/>
        <end position="326"/>
    </location>
</feature>
<feature type="binding site" evidence="9">
    <location>
        <position position="37"/>
    </location>
    <ligand>
        <name>ATP</name>
        <dbReference type="ChEBI" id="CHEBI:30616"/>
    </ligand>
</feature>
<dbReference type="SMART" id="SM00387">
    <property type="entry name" value="HATPase_c"/>
    <property type="match status" value="1"/>
</dbReference>
<feature type="binding site" evidence="9">
    <location>
        <position position="33"/>
    </location>
    <ligand>
        <name>ATP</name>
        <dbReference type="ChEBI" id="CHEBI:30616"/>
    </ligand>
</feature>
<feature type="binding site" evidence="9">
    <location>
        <position position="326"/>
    </location>
    <ligand>
        <name>ATP</name>
        <dbReference type="ChEBI" id="CHEBI:30616"/>
    </ligand>
</feature>
<dbReference type="Proteomes" id="UP000317496">
    <property type="component" value="Chromosome"/>
</dbReference>
<dbReference type="Pfam" id="PF13589">
    <property type="entry name" value="HATPase_c_3"/>
    <property type="match status" value="1"/>
</dbReference>
<evidence type="ECO:0000256" key="9">
    <source>
        <dbReference type="PIRSR" id="PIRSR002583-1"/>
    </source>
</evidence>
<name>A0A516GXG4_9PROT</name>
<dbReference type="PROSITE" id="PS00298">
    <property type="entry name" value="HSP90"/>
    <property type="match status" value="1"/>
</dbReference>
<comment type="subcellular location">
    <subcellularLocation>
        <location evidence="1 8">Cytoplasm</location>
    </subcellularLocation>
</comment>
<feature type="binding site" evidence="9">
    <location>
        <position position="92"/>
    </location>
    <ligand>
        <name>ATP</name>
        <dbReference type="ChEBI" id="CHEBI:30616"/>
    </ligand>
</feature>
<sequence length="620" mass="68654">MTDQTLQFQSDVTRLLHIVTHALYSQKEIFLRELISNASDACDKLRFAAQTEADLWAGDSDLKVVLTPDKAAGTLTIADNGIGMDRDELIGNLGTIARSGTGEFAAKMTGDAAKDMALIGQFGVGFYSAFMVAEKVEVISRKAGEAQAWRWTSDGSGQFTIGEAEKPGRGTTIILHMRKGEEEFLESLRLSHIVRTYSDHIALPVVLEEGDGKSETLNSASALWARPKSDVTEEQYQGFYHHVSHAFDDPWLTLHTRAEGKLDYSLLLFVPSSRPHDLFDPARKSALRLYVRRVFITDRCDELVPPWLRFLRGVVDSADLPLNVSREMLQHNPVLARIKQAINRRVLTELDKKAARDVADYEKFWEAFGPVLKEGLYEDPEHREAILKLARFRSSQRDGWVSLDDYIAAMKDGQSAIYVISGEQLEQLKHSPQLEGFRAKGVEVLLLTDPVDDFWLSVVRDHAGKPLKSASRAGADLDGIAGSADETKSEDRPDDATLGTLIAALKQVLGDAVKDVRESKRLTDSAVCLSAADGDLDMHLERLLRQHKQLDKASTRILEINPGHPLIKALAVRAQQPGAVDALEDAAHLLLDQARLVEGEPPADALQFAQRLAKLMEKAI</sequence>
<dbReference type="HAMAP" id="MF_00505">
    <property type="entry name" value="HSP90"/>
    <property type="match status" value="1"/>
</dbReference>
<dbReference type="SUPFAM" id="SSF54211">
    <property type="entry name" value="Ribosomal protein S5 domain 2-like"/>
    <property type="match status" value="1"/>
</dbReference>
<dbReference type="FunFam" id="3.30.565.10:FF:000009">
    <property type="entry name" value="Molecular chaperone HtpG"/>
    <property type="match status" value="1"/>
</dbReference>
<dbReference type="OrthoDB" id="9802640at2"/>
<evidence type="ECO:0000256" key="3">
    <source>
        <dbReference type="ARBA" id="ARBA00022490"/>
    </source>
</evidence>
<dbReference type="InterPro" id="IPR020575">
    <property type="entry name" value="Hsp90_N"/>
</dbReference>
<feature type="domain" description="Histidine kinase/HSP90-like ATPase" evidence="10">
    <location>
        <begin position="26"/>
        <end position="181"/>
    </location>
</feature>
<dbReference type="PRINTS" id="PR00775">
    <property type="entry name" value="HEATSHOCK90"/>
</dbReference>
<dbReference type="GO" id="GO:0016887">
    <property type="term" value="F:ATP hydrolysis activity"/>
    <property type="evidence" value="ECO:0007669"/>
    <property type="project" value="InterPro"/>
</dbReference>
<feature type="region of interest" description="B" evidence="8">
    <location>
        <begin position="327"/>
        <end position="542"/>
    </location>
</feature>
<evidence type="ECO:0000256" key="5">
    <source>
        <dbReference type="ARBA" id="ARBA00022840"/>
    </source>
</evidence>
<reference evidence="11 12" key="1">
    <citation type="submission" date="2019-07" db="EMBL/GenBank/DDBJ databases">
        <title>Genome sequencing for Ferrovibrio sp. K5.</title>
        <authorList>
            <person name="Park S.-J."/>
        </authorList>
    </citation>
    <scope>NUCLEOTIDE SEQUENCE [LARGE SCALE GENOMIC DNA]</scope>
    <source>
        <strain evidence="11 12">K5</strain>
    </source>
</reference>
<dbReference type="InterPro" id="IPR020568">
    <property type="entry name" value="Ribosomal_Su5_D2-typ_SF"/>
</dbReference>
<dbReference type="SUPFAM" id="SSF55874">
    <property type="entry name" value="ATPase domain of HSP90 chaperone/DNA topoisomerase II/histidine kinase"/>
    <property type="match status" value="1"/>
</dbReference>
<evidence type="ECO:0000256" key="7">
    <source>
        <dbReference type="ARBA" id="ARBA00023186"/>
    </source>
</evidence>
<protein>
    <recommendedName>
        <fullName evidence="8">Chaperone protein HtpG</fullName>
    </recommendedName>
    <alternativeName>
        <fullName evidence="8">Heat shock protein HtpG</fullName>
    </alternativeName>
    <alternativeName>
        <fullName evidence="8">High temperature protein G</fullName>
    </alternativeName>
</protein>
<dbReference type="InterPro" id="IPR037196">
    <property type="entry name" value="HSP90_C"/>
</dbReference>
<dbReference type="Pfam" id="PF00183">
    <property type="entry name" value="HSP90"/>
    <property type="match status" value="1"/>
</dbReference>
<organism evidence="11 12">
    <name type="scientific">Ferrovibrio terrae</name>
    <dbReference type="NCBI Taxonomy" id="2594003"/>
    <lineage>
        <taxon>Bacteria</taxon>
        <taxon>Pseudomonadati</taxon>
        <taxon>Pseudomonadota</taxon>
        <taxon>Alphaproteobacteria</taxon>
        <taxon>Rhodospirillales</taxon>
        <taxon>Rhodospirillaceae</taxon>
        <taxon>Ferrovibrio</taxon>
    </lineage>
</organism>
<feature type="binding site" evidence="9">
    <location>
        <position position="84"/>
    </location>
    <ligand>
        <name>ATP</name>
        <dbReference type="ChEBI" id="CHEBI:30616"/>
    </ligand>
</feature>
<evidence type="ECO:0000256" key="4">
    <source>
        <dbReference type="ARBA" id="ARBA00022741"/>
    </source>
</evidence>